<comment type="caution">
    <text evidence="12">Lacks conserved residue(s) required for the propagation of feature annotation.</text>
</comment>
<dbReference type="FunFam" id="2.10.25.10:FF:000219">
    <property type="entry name" value="Pro-epidermal growth factor"/>
    <property type="match status" value="1"/>
</dbReference>
<dbReference type="FunFam" id="2.120.10.30:FF:000028">
    <property type="entry name" value="Pro-epidermal growth factor"/>
    <property type="match status" value="1"/>
</dbReference>
<dbReference type="Pfam" id="PF07645">
    <property type="entry name" value="EGF_CA"/>
    <property type="match status" value="4"/>
</dbReference>
<name>A0A7L2YBM6_JACJC</name>
<dbReference type="FunFam" id="2.10.25.10:FF:000254">
    <property type="entry name" value="Pro-epidermal growth factor"/>
    <property type="match status" value="1"/>
</dbReference>
<keyword evidence="11" id="KW-0325">Glycoprotein</keyword>
<dbReference type="GO" id="GO:0017147">
    <property type="term" value="F:Wnt-protein binding"/>
    <property type="evidence" value="ECO:0007669"/>
    <property type="project" value="TreeGrafter"/>
</dbReference>
<dbReference type="OrthoDB" id="4062651at2759"/>
<dbReference type="GO" id="GO:0048731">
    <property type="term" value="P:system development"/>
    <property type="evidence" value="ECO:0007669"/>
    <property type="project" value="UniProtKB-ARBA"/>
</dbReference>
<dbReference type="PROSITE" id="PS00022">
    <property type="entry name" value="EGF_1"/>
    <property type="match status" value="1"/>
</dbReference>
<dbReference type="GO" id="GO:0005509">
    <property type="term" value="F:calcium ion binding"/>
    <property type="evidence" value="ECO:0007669"/>
    <property type="project" value="InterPro"/>
</dbReference>
<dbReference type="InterPro" id="IPR049883">
    <property type="entry name" value="NOTCH1_EGF-like"/>
</dbReference>
<evidence type="ECO:0000313" key="17">
    <source>
        <dbReference type="EMBL" id="NXS91914.1"/>
    </source>
</evidence>
<feature type="repeat" description="LDL-receptor class B" evidence="13">
    <location>
        <begin position="527"/>
        <end position="569"/>
    </location>
</feature>
<dbReference type="SUPFAM" id="SSF57184">
    <property type="entry name" value="Growth factor receptor domain"/>
    <property type="match status" value="2"/>
</dbReference>
<evidence type="ECO:0000256" key="11">
    <source>
        <dbReference type="ARBA" id="ARBA00023180"/>
    </source>
</evidence>
<feature type="disulfide bond" evidence="12">
    <location>
        <begin position="997"/>
        <end position="1014"/>
    </location>
</feature>
<keyword evidence="5" id="KW-0732">Signal</keyword>
<dbReference type="Gene3D" id="2.120.10.30">
    <property type="entry name" value="TolB, C-terminal domain"/>
    <property type="match status" value="2"/>
</dbReference>
<feature type="region of interest" description="Disordered" evidence="14">
    <location>
        <begin position="1144"/>
        <end position="1191"/>
    </location>
</feature>
<dbReference type="SMART" id="SM00135">
    <property type="entry name" value="LY"/>
    <property type="match status" value="9"/>
</dbReference>
<dbReference type="GO" id="GO:0051049">
    <property type="term" value="P:regulation of transport"/>
    <property type="evidence" value="ECO:0007669"/>
    <property type="project" value="UniProtKB-ARBA"/>
</dbReference>
<feature type="domain" description="EGF-like" evidence="16">
    <location>
        <begin position="985"/>
        <end position="1026"/>
    </location>
</feature>
<feature type="transmembrane region" description="Helical" evidence="15">
    <location>
        <begin position="1046"/>
        <end position="1068"/>
    </location>
</feature>
<evidence type="ECO:0000256" key="1">
    <source>
        <dbReference type="ARBA" id="ARBA00004479"/>
    </source>
</evidence>
<dbReference type="InterPro" id="IPR018097">
    <property type="entry name" value="EGF_Ca-bd_CS"/>
</dbReference>
<proteinExistence type="predicted"/>
<dbReference type="InterPro" id="IPR050778">
    <property type="entry name" value="Cueball_EGF_LRP_Nidogen"/>
</dbReference>
<protein>
    <recommendedName>
        <fullName evidence="2">Pro-epidermal growth factor</fullName>
    </recommendedName>
</protein>
<dbReference type="PRINTS" id="PR00009">
    <property type="entry name" value="EGFTGF"/>
</dbReference>
<dbReference type="FunFam" id="2.10.25.10:FF:000362">
    <property type="entry name" value="Pro-epidermal growth factor"/>
    <property type="match status" value="1"/>
</dbReference>
<dbReference type="InterPro" id="IPR001881">
    <property type="entry name" value="EGF-like_Ca-bd_dom"/>
</dbReference>
<keyword evidence="18" id="KW-1185">Reference proteome</keyword>
<evidence type="ECO:0000256" key="15">
    <source>
        <dbReference type="SAM" id="Phobius"/>
    </source>
</evidence>
<dbReference type="PANTHER" id="PTHR46513">
    <property type="entry name" value="VITELLOGENIN RECEPTOR-LIKE PROTEIN-RELATED-RELATED"/>
    <property type="match status" value="1"/>
</dbReference>
<dbReference type="PROSITE" id="PS51120">
    <property type="entry name" value="LDLRB"/>
    <property type="match status" value="4"/>
</dbReference>
<dbReference type="GO" id="GO:0005154">
    <property type="term" value="F:epidermal growth factor receptor binding"/>
    <property type="evidence" value="ECO:0007669"/>
    <property type="project" value="UniProtKB-ARBA"/>
</dbReference>
<evidence type="ECO:0000256" key="9">
    <source>
        <dbReference type="ARBA" id="ARBA00023136"/>
    </source>
</evidence>
<reference evidence="17 18" key="1">
    <citation type="submission" date="2019-09" db="EMBL/GenBank/DDBJ databases">
        <title>Bird 10,000 Genomes (B10K) Project - Family phase.</title>
        <authorList>
            <person name="Zhang G."/>
        </authorList>
    </citation>
    <scope>NUCLEOTIDE SEQUENCE [LARGE SCALE GENOMIC DNA]</scope>
    <source>
        <strain evidence="17">B10K-DU-002-59</strain>
        <tissue evidence="17">Muscle</tissue>
    </source>
</reference>
<evidence type="ECO:0000256" key="8">
    <source>
        <dbReference type="ARBA" id="ARBA00023030"/>
    </source>
</evidence>
<evidence type="ECO:0000256" key="5">
    <source>
        <dbReference type="ARBA" id="ARBA00022729"/>
    </source>
</evidence>
<feature type="repeat" description="LDL-receptor class B" evidence="13">
    <location>
        <begin position="613"/>
        <end position="656"/>
    </location>
</feature>
<dbReference type="GO" id="GO:0008083">
    <property type="term" value="F:growth factor activity"/>
    <property type="evidence" value="ECO:0007669"/>
    <property type="project" value="UniProtKB-KW"/>
</dbReference>
<dbReference type="CDD" id="cd00054">
    <property type="entry name" value="EGF_CA"/>
    <property type="match status" value="3"/>
</dbReference>
<dbReference type="GO" id="GO:0060070">
    <property type="term" value="P:canonical Wnt signaling pathway"/>
    <property type="evidence" value="ECO:0007669"/>
    <property type="project" value="TreeGrafter"/>
</dbReference>
<dbReference type="InterPro" id="IPR000033">
    <property type="entry name" value="LDLR_classB_rpt"/>
</dbReference>
<evidence type="ECO:0000256" key="3">
    <source>
        <dbReference type="ARBA" id="ARBA00022536"/>
    </source>
</evidence>
<feature type="non-terminal residue" evidence="17">
    <location>
        <position position="1"/>
    </location>
</feature>
<dbReference type="SUPFAM" id="SSF63825">
    <property type="entry name" value="YWTD domain"/>
    <property type="match status" value="2"/>
</dbReference>
<dbReference type="FunFam" id="2.10.25.10:FF:000005">
    <property type="entry name" value="Fibrillin 2"/>
    <property type="match status" value="1"/>
</dbReference>
<dbReference type="AlphaFoldDB" id="A0A7L2YBM6"/>
<comment type="caution">
    <text evidence="17">The sequence shown here is derived from an EMBL/GenBank/DDBJ whole genome shotgun (WGS) entry which is preliminary data.</text>
</comment>
<dbReference type="GO" id="GO:0008284">
    <property type="term" value="P:positive regulation of cell population proliferation"/>
    <property type="evidence" value="ECO:0007669"/>
    <property type="project" value="TreeGrafter"/>
</dbReference>
<dbReference type="SUPFAM" id="SSF57196">
    <property type="entry name" value="EGF/Laminin"/>
    <property type="match status" value="4"/>
</dbReference>
<dbReference type="GO" id="GO:0042813">
    <property type="term" value="F:Wnt receptor activity"/>
    <property type="evidence" value="ECO:0007669"/>
    <property type="project" value="TreeGrafter"/>
</dbReference>
<dbReference type="Pfam" id="PF00008">
    <property type="entry name" value="EGF"/>
    <property type="match status" value="1"/>
</dbReference>
<keyword evidence="9 15" id="KW-0472">Membrane</keyword>
<dbReference type="InterPro" id="IPR016317">
    <property type="entry name" value="Pro-epidermal_GF"/>
</dbReference>
<dbReference type="InterPro" id="IPR009030">
    <property type="entry name" value="Growth_fac_rcpt_cys_sf"/>
</dbReference>
<feature type="disulfide bond" evidence="12">
    <location>
        <begin position="1016"/>
        <end position="1025"/>
    </location>
</feature>
<gene>
    <name evidence="17" type="primary">Egf</name>
    <name evidence="17" type="ORF">JACJAC_R02700</name>
</gene>
<dbReference type="SMART" id="SM00181">
    <property type="entry name" value="EGF"/>
    <property type="match status" value="10"/>
</dbReference>
<feature type="non-terminal residue" evidence="17">
    <location>
        <position position="1211"/>
    </location>
</feature>
<evidence type="ECO:0000256" key="7">
    <source>
        <dbReference type="ARBA" id="ARBA00022989"/>
    </source>
</evidence>
<dbReference type="Gene3D" id="2.10.25.10">
    <property type="entry name" value="Laminin"/>
    <property type="match status" value="8"/>
</dbReference>
<dbReference type="PANTHER" id="PTHR46513:SF5">
    <property type="entry name" value="PRO-EPIDERMAL GROWTH FACTOR"/>
    <property type="match status" value="1"/>
</dbReference>
<keyword evidence="8" id="KW-0339">Growth factor</keyword>
<dbReference type="Proteomes" id="UP000550086">
    <property type="component" value="Unassembled WGS sequence"/>
</dbReference>
<keyword evidence="6" id="KW-0677">Repeat</keyword>
<evidence type="ECO:0000256" key="6">
    <source>
        <dbReference type="ARBA" id="ARBA00022737"/>
    </source>
</evidence>
<dbReference type="InterPro" id="IPR000152">
    <property type="entry name" value="EGF-type_Asp/Asn_hydroxyl_site"/>
</dbReference>
<dbReference type="FunFam" id="2.120.10.30:FF:000036">
    <property type="entry name" value="Pro-epidermal growth factor"/>
    <property type="match status" value="1"/>
</dbReference>
<feature type="domain" description="EGF-like" evidence="16">
    <location>
        <begin position="925"/>
        <end position="965"/>
    </location>
</feature>
<dbReference type="GO" id="GO:0005886">
    <property type="term" value="C:plasma membrane"/>
    <property type="evidence" value="ECO:0007669"/>
    <property type="project" value="TreeGrafter"/>
</dbReference>
<dbReference type="PIRSF" id="PIRSF001778">
    <property type="entry name" value="Pro-epidermal_growth_factor"/>
    <property type="match status" value="1"/>
</dbReference>
<dbReference type="Pfam" id="PF00058">
    <property type="entry name" value="Ldl_recept_b"/>
    <property type="match status" value="4"/>
</dbReference>
<evidence type="ECO:0000259" key="16">
    <source>
        <dbReference type="PROSITE" id="PS50026"/>
    </source>
</evidence>
<evidence type="ECO:0000256" key="4">
    <source>
        <dbReference type="ARBA" id="ARBA00022692"/>
    </source>
</evidence>
<evidence type="ECO:0000256" key="14">
    <source>
        <dbReference type="SAM" id="MobiDB-lite"/>
    </source>
</evidence>
<accession>A0A7L2YBM6</accession>
<dbReference type="GO" id="GO:0007173">
    <property type="term" value="P:epidermal growth factor receptor signaling pathway"/>
    <property type="evidence" value="ECO:0007669"/>
    <property type="project" value="TreeGrafter"/>
</dbReference>
<dbReference type="GO" id="GO:0080090">
    <property type="term" value="P:regulation of primary metabolic process"/>
    <property type="evidence" value="ECO:0007669"/>
    <property type="project" value="UniProtKB-ARBA"/>
</dbReference>
<sequence length="1211" mass="134674">DIDECLEGGLGTCGQTCTNVPGSYICSCLPGYTLDIDKWSCYVNDPAPFLLFSHGNAIFRIDAEGTNHERLVADTGQSMLMDFHYAEERVYWVDSERRLLQRIQLNGTKQERLCYIDKGISGFAIDWINQDILWANRQKATIEMTDMNGKKRRVLLRDVGRPTRITIDAEQRLLFWSSDGTVSSIHLVSLSGSDVRNVLRTTEKIKAISLDLVDRRLYWIQHDHGKEISHIGSCDYDGRSVRLLKNSIRHQLLGMSLFAEHLYYSELKSGMIWRADKYTGKVVATISLKPSFFPSVEIKVVHPFKQPGARTALQDFEKGTCGLNKEKFRKRTCRPDSKTHRCKCSSGFILSQNKQFCEDINECGFWNHGCTLGCVNIPGSYYCTCPRGFVLLPDRKTCHELISCTSNDTECSHGCLQTSKGPVCFCPEGSVLKVDGKACTGCTSPDNGGCSQICSSLSPSSWECACFPGYKLQRDRKHCTAIGPKPFLLFANGQDIRQISFDGTDYASLLDWQMGIVLALDSDPVENKIYFAHTALKWIERANLDGSNREKVIHEAIDIPEGLAVDWINRKLYWTDRGKACIERSNLNGMQRKMIIWEGISQPRGIAIHPFVKRLFWTDMGINPRIDSSSLEGINRQVIASTDLVWPSGIALDYLADKLYWCDAKQSVVESANLDGSGRQILAQNDVGHPFDVAVFEDHLWFSDWARPSLMRVDKKTGQNGVRLRGSMLRPSSMVIVHPLAKPGANPCLYENGGCGQICENNFGVANCMCYSGFGKGQDGKTCHALNASNTRAGSVSVYKEIVPMPTPETLLRSTQSSRIFKDTDSGEKQKISILLTAEIMVSDQDDCTALECDVNAQCVLLEDGAMCQCLKGFTRKGKSCYDVDECALNMDRCNQNVSGCINTEGGYVCKCLEGYTGDGVHCYDIDECKTGSHTCRENITCTNTEGNFACSCADEASGTGIGCKSTVSPTVVNNEYSTHPVQGDSVGCPPSYESYCLHGGVCNYVSDLQEYACNCVTGYVGERCQFSDLEWWEQQHTEQVKMRNITITVCIAVLVLLILLGSMAAYCHRRQNLYKKNLYAEVVRDASSCADNENVTPTSSKSQFAVFKECNSSLETKVVDLIECETTDSHPVCPSEYVEEPITHNKAAETSAEEEKEQGFRQEVPVGEKSRQPMGEAKGPPQAPWNIHPKPLLKREPCELAPASLLMQPD</sequence>
<dbReference type="InterPro" id="IPR011042">
    <property type="entry name" value="6-blade_b-propeller_TolB-like"/>
</dbReference>
<dbReference type="EMBL" id="VZTM01004388">
    <property type="protein sequence ID" value="NXS91914.1"/>
    <property type="molecule type" value="Genomic_DNA"/>
</dbReference>
<dbReference type="PROSITE" id="PS01187">
    <property type="entry name" value="EGF_CA"/>
    <property type="match status" value="3"/>
</dbReference>
<keyword evidence="10 12" id="KW-1015">Disulfide bond</keyword>
<keyword evidence="4 15" id="KW-0812">Transmembrane</keyword>
<dbReference type="PROSITE" id="PS00010">
    <property type="entry name" value="ASX_HYDROXYL"/>
    <property type="match status" value="2"/>
</dbReference>
<feature type="domain" description="EGF-like" evidence="16">
    <location>
        <begin position="883"/>
        <end position="924"/>
    </location>
</feature>
<evidence type="ECO:0000256" key="12">
    <source>
        <dbReference type="PROSITE-ProRule" id="PRU00076"/>
    </source>
</evidence>
<keyword evidence="7 15" id="KW-1133">Transmembrane helix</keyword>
<feature type="repeat" description="LDL-receptor class B" evidence="13">
    <location>
        <begin position="570"/>
        <end position="612"/>
    </location>
</feature>
<evidence type="ECO:0000256" key="13">
    <source>
        <dbReference type="PROSITE-ProRule" id="PRU00461"/>
    </source>
</evidence>
<dbReference type="FunFam" id="2.10.25.10:FF:000010">
    <property type="entry name" value="Pro-epidermal growth factor"/>
    <property type="match status" value="1"/>
</dbReference>
<organism evidence="17 18">
    <name type="scientific">Jacana jacana</name>
    <name type="common">Wattled jacana</name>
    <name type="synonym">Parra jacana</name>
    <dbReference type="NCBI Taxonomy" id="54508"/>
    <lineage>
        <taxon>Eukaryota</taxon>
        <taxon>Metazoa</taxon>
        <taxon>Chordata</taxon>
        <taxon>Craniata</taxon>
        <taxon>Vertebrata</taxon>
        <taxon>Euteleostomi</taxon>
        <taxon>Archelosauria</taxon>
        <taxon>Archosauria</taxon>
        <taxon>Dinosauria</taxon>
        <taxon>Saurischia</taxon>
        <taxon>Theropoda</taxon>
        <taxon>Coelurosauria</taxon>
        <taxon>Aves</taxon>
        <taxon>Neognathae</taxon>
        <taxon>Neoaves</taxon>
        <taxon>Charadriiformes</taxon>
        <taxon>Jacanidae</taxon>
        <taxon>Jacana</taxon>
    </lineage>
</organism>
<keyword evidence="3 12" id="KW-0245">EGF-like domain</keyword>
<dbReference type="PROSITE" id="PS50026">
    <property type="entry name" value="EGF_3"/>
    <property type="match status" value="4"/>
</dbReference>
<comment type="subcellular location">
    <subcellularLocation>
        <location evidence="1">Membrane</location>
        <topology evidence="1">Single-pass type I membrane protein</topology>
    </subcellularLocation>
</comment>
<dbReference type="GO" id="GO:0005615">
    <property type="term" value="C:extracellular space"/>
    <property type="evidence" value="ECO:0007669"/>
    <property type="project" value="UniProtKB-ARBA"/>
</dbReference>
<dbReference type="Pfam" id="PF14670">
    <property type="entry name" value="FXa_inhibition"/>
    <property type="match status" value="1"/>
</dbReference>
<dbReference type="PROSITE" id="PS01186">
    <property type="entry name" value="EGF_2"/>
    <property type="match status" value="4"/>
</dbReference>
<evidence type="ECO:0000313" key="18">
    <source>
        <dbReference type="Proteomes" id="UP000550086"/>
    </source>
</evidence>
<dbReference type="InterPro" id="IPR000742">
    <property type="entry name" value="EGF"/>
</dbReference>
<feature type="domain" description="EGF-like" evidence="16">
    <location>
        <begin position="844"/>
        <end position="882"/>
    </location>
</feature>
<dbReference type="GO" id="GO:0043410">
    <property type="term" value="P:positive regulation of MAPK cascade"/>
    <property type="evidence" value="ECO:0007669"/>
    <property type="project" value="TreeGrafter"/>
</dbReference>
<evidence type="ECO:0000256" key="10">
    <source>
        <dbReference type="ARBA" id="ARBA00023157"/>
    </source>
</evidence>
<dbReference type="GO" id="GO:0010604">
    <property type="term" value="P:positive regulation of macromolecule metabolic process"/>
    <property type="evidence" value="ECO:0007669"/>
    <property type="project" value="UniProtKB-ARBA"/>
</dbReference>
<evidence type="ECO:0000256" key="2">
    <source>
        <dbReference type="ARBA" id="ARBA00017466"/>
    </source>
</evidence>
<dbReference type="SMART" id="SM00179">
    <property type="entry name" value="EGF_CA"/>
    <property type="match status" value="6"/>
</dbReference>
<feature type="repeat" description="LDL-receptor class B" evidence="13">
    <location>
        <begin position="657"/>
        <end position="699"/>
    </location>
</feature>